<gene>
    <name evidence="2" type="ORF">DVH24_034804</name>
</gene>
<dbReference type="InterPro" id="IPR003871">
    <property type="entry name" value="RFA1B/D_OB_1st"/>
</dbReference>
<comment type="caution">
    <text evidence="2">The sequence shown here is derived from an EMBL/GenBank/DDBJ whole genome shotgun (WGS) entry which is preliminary data.</text>
</comment>
<proteinExistence type="predicted"/>
<dbReference type="InterPro" id="IPR012340">
    <property type="entry name" value="NA-bd_OB-fold"/>
</dbReference>
<dbReference type="SUPFAM" id="SSF50249">
    <property type="entry name" value="Nucleic acid-binding proteins"/>
    <property type="match status" value="1"/>
</dbReference>
<name>A0A498IJF4_MALDO</name>
<dbReference type="PANTHER" id="PTHR47165">
    <property type="entry name" value="OS03G0429900 PROTEIN"/>
    <property type="match status" value="1"/>
</dbReference>
<dbReference type="Proteomes" id="UP000290289">
    <property type="component" value="Chromosome 12"/>
</dbReference>
<reference evidence="2 3" key="1">
    <citation type="submission" date="2018-10" db="EMBL/GenBank/DDBJ databases">
        <title>A high-quality apple genome assembly.</title>
        <authorList>
            <person name="Hu J."/>
        </authorList>
    </citation>
    <scope>NUCLEOTIDE SEQUENCE [LARGE SCALE GENOMIC DNA]</scope>
    <source>
        <strain evidence="3">cv. HFTH1</strain>
        <tissue evidence="2">Young leaf</tissue>
    </source>
</reference>
<dbReference type="PANTHER" id="PTHR47165:SF3">
    <property type="entry name" value="RETROTRANSPOSON-LIKE PROTEIN"/>
    <property type="match status" value="1"/>
</dbReference>
<evidence type="ECO:0000259" key="1">
    <source>
        <dbReference type="Pfam" id="PF02721"/>
    </source>
</evidence>
<evidence type="ECO:0000313" key="2">
    <source>
        <dbReference type="EMBL" id="RXH81383.1"/>
    </source>
</evidence>
<sequence length="158" mass="18277">MDIIFPTLIQELKPYGRVTKIKVQIFRIWKLDIPVMDGKNMGLHCILVDDMQDAIEACSTEMDHEILALKVQAGNCYEITNFCINRRKAKCRVVPNDNQIMFTLKTILKLYKDNVILNSTGSSLFFIDPYITEINSCKSVFQFDRFSQNIALLFKQSK</sequence>
<dbReference type="Pfam" id="PF02721">
    <property type="entry name" value="DUF223"/>
    <property type="match status" value="1"/>
</dbReference>
<evidence type="ECO:0000313" key="3">
    <source>
        <dbReference type="Proteomes" id="UP000290289"/>
    </source>
</evidence>
<keyword evidence="3" id="KW-1185">Reference proteome</keyword>
<dbReference type="Gene3D" id="2.40.50.140">
    <property type="entry name" value="Nucleic acid-binding proteins"/>
    <property type="match status" value="1"/>
</dbReference>
<dbReference type="EMBL" id="RDQH01000338">
    <property type="protein sequence ID" value="RXH81383.1"/>
    <property type="molecule type" value="Genomic_DNA"/>
</dbReference>
<organism evidence="2 3">
    <name type="scientific">Malus domestica</name>
    <name type="common">Apple</name>
    <name type="synonym">Pyrus malus</name>
    <dbReference type="NCBI Taxonomy" id="3750"/>
    <lineage>
        <taxon>Eukaryota</taxon>
        <taxon>Viridiplantae</taxon>
        <taxon>Streptophyta</taxon>
        <taxon>Embryophyta</taxon>
        <taxon>Tracheophyta</taxon>
        <taxon>Spermatophyta</taxon>
        <taxon>Magnoliopsida</taxon>
        <taxon>eudicotyledons</taxon>
        <taxon>Gunneridae</taxon>
        <taxon>Pentapetalae</taxon>
        <taxon>rosids</taxon>
        <taxon>fabids</taxon>
        <taxon>Rosales</taxon>
        <taxon>Rosaceae</taxon>
        <taxon>Amygdaloideae</taxon>
        <taxon>Maleae</taxon>
        <taxon>Malus</taxon>
    </lineage>
</organism>
<protein>
    <recommendedName>
        <fullName evidence="1">Replication protein A 70 kDa DNA-binding subunit B/D first OB fold domain-containing protein</fullName>
    </recommendedName>
</protein>
<accession>A0A498IJF4</accession>
<feature type="domain" description="Replication protein A 70 kDa DNA-binding subunit B/D first OB fold" evidence="1">
    <location>
        <begin position="8"/>
        <end position="109"/>
    </location>
</feature>
<dbReference type="AlphaFoldDB" id="A0A498IJF4"/>